<reference evidence="1 2" key="1">
    <citation type="submission" date="2019-06" db="EMBL/GenBank/DDBJ databases">
        <title>Thermococcus indicus sp. nov., a Fe(III)-reducing hyperthermophilic archaeon isolated from the Onnuri vent field of the Central Indian Ocean ridge.</title>
        <authorList>
            <person name="Lim J.K."/>
            <person name="Kim Y.J."/>
            <person name="Kwon K.K."/>
        </authorList>
    </citation>
    <scope>NUCLEOTIDE SEQUENCE [LARGE SCALE GENOMIC DNA]</scope>
    <source>
        <strain evidence="1 2">IOH1</strain>
    </source>
</reference>
<evidence type="ECO:0000313" key="2">
    <source>
        <dbReference type="Proteomes" id="UP000306007"/>
    </source>
</evidence>
<dbReference type="AlphaFoldDB" id="A0A4Y5SMI9"/>
<gene>
    <name evidence="1" type="ORF">FH039_06345</name>
</gene>
<dbReference type="RefSeq" id="WP_139680634.1">
    <property type="nucleotide sequence ID" value="NZ_CP040846.1"/>
</dbReference>
<dbReference type="GeneID" id="40474787"/>
<dbReference type="Proteomes" id="UP000306007">
    <property type="component" value="Chromosome"/>
</dbReference>
<dbReference type="EMBL" id="CP040846">
    <property type="protein sequence ID" value="QDA31291.1"/>
    <property type="molecule type" value="Genomic_DNA"/>
</dbReference>
<name>A0A4Y5SMI9_9EURY</name>
<protein>
    <submittedName>
        <fullName evidence="1">Uncharacterized protein</fullName>
    </submittedName>
</protein>
<proteinExistence type="predicted"/>
<evidence type="ECO:0000313" key="1">
    <source>
        <dbReference type="EMBL" id="QDA31291.1"/>
    </source>
</evidence>
<organism evidence="1 2">
    <name type="scientific">Thermococcus indicus</name>
    <dbReference type="NCBI Taxonomy" id="2586643"/>
    <lineage>
        <taxon>Archaea</taxon>
        <taxon>Methanobacteriati</taxon>
        <taxon>Methanobacteriota</taxon>
        <taxon>Thermococci</taxon>
        <taxon>Thermococcales</taxon>
        <taxon>Thermococcaceae</taxon>
        <taxon>Thermococcus</taxon>
    </lineage>
</organism>
<keyword evidence="2" id="KW-1185">Reference proteome</keyword>
<accession>A0A4Y5SMI9</accession>
<dbReference type="KEGG" id="tic:FH039_06345"/>
<sequence length="88" mass="9431">MRKFHIVFLLLVVTLALIAAKVSQHPEKSQCFSTVPVNVSDVKPPIVSGPGFPPSYKFGGITLDEVVNGSPRHVLPGFFGFENGVVAP</sequence>